<accession>G7YBN4</accession>
<organism evidence="2 3">
    <name type="scientific">Clonorchis sinensis</name>
    <name type="common">Chinese liver fluke</name>
    <dbReference type="NCBI Taxonomy" id="79923"/>
    <lineage>
        <taxon>Eukaryota</taxon>
        <taxon>Metazoa</taxon>
        <taxon>Spiralia</taxon>
        <taxon>Lophotrochozoa</taxon>
        <taxon>Platyhelminthes</taxon>
        <taxon>Trematoda</taxon>
        <taxon>Digenea</taxon>
        <taxon>Opisthorchiida</taxon>
        <taxon>Opisthorchiata</taxon>
        <taxon>Opisthorchiidae</taxon>
        <taxon>Clonorchis</taxon>
    </lineage>
</organism>
<evidence type="ECO:0000313" key="3">
    <source>
        <dbReference type="Proteomes" id="UP000008909"/>
    </source>
</evidence>
<reference key="2">
    <citation type="submission" date="2011-10" db="EMBL/GenBank/DDBJ databases">
        <title>The genome and transcriptome sequence of Clonorchis sinensis provide insights into the carcinogenic liver fluke.</title>
        <authorList>
            <person name="Wang X."/>
            <person name="Huang Y."/>
            <person name="Chen W."/>
            <person name="Liu H."/>
            <person name="Guo L."/>
            <person name="Chen Y."/>
            <person name="Luo F."/>
            <person name="Zhou W."/>
            <person name="Sun J."/>
            <person name="Mao Q."/>
            <person name="Liang P."/>
            <person name="Zhou C."/>
            <person name="Tian Y."/>
            <person name="Men J."/>
            <person name="Lv X."/>
            <person name="Huang L."/>
            <person name="Zhou J."/>
            <person name="Hu Y."/>
            <person name="Li R."/>
            <person name="Zhang F."/>
            <person name="Lei H."/>
            <person name="Li X."/>
            <person name="Hu X."/>
            <person name="Liang C."/>
            <person name="Xu J."/>
            <person name="Wu Z."/>
            <person name="Yu X."/>
        </authorList>
    </citation>
    <scope>NUCLEOTIDE SEQUENCE</scope>
    <source>
        <strain>Henan</strain>
    </source>
</reference>
<feature type="region of interest" description="Disordered" evidence="1">
    <location>
        <begin position="21"/>
        <end position="43"/>
    </location>
</feature>
<dbReference type="EMBL" id="DF143039">
    <property type="protein sequence ID" value="GAA50368.1"/>
    <property type="molecule type" value="Genomic_DNA"/>
</dbReference>
<sequence length="97" mass="10297">MTDNPWPGLGKALAAASTRPARGLRLYQQGDPATGPPKLRKGSLEPGADADFVILCPTALSHPVSPKVKVISTWIRGVPAFQSPECKFTVSNSRQSV</sequence>
<reference evidence="2" key="1">
    <citation type="journal article" date="2011" name="Genome Biol.">
        <title>The draft genome of the carcinogenic human liver fluke Clonorchis sinensis.</title>
        <authorList>
            <person name="Wang X."/>
            <person name="Chen W."/>
            <person name="Huang Y."/>
            <person name="Sun J."/>
            <person name="Men J."/>
            <person name="Liu H."/>
            <person name="Luo F."/>
            <person name="Guo L."/>
            <person name="Lv X."/>
            <person name="Deng C."/>
            <person name="Zhou C."/>
            <person name="Fan Y."/>
            <person name="Li X."/>
            <person name="Huang L."/>
            <person name="Hu Y."/>
            <person name="Liang C."/>
            <person name="Hu X."/>
            <person name="Xu J."/>
            <person name="Yu X."/>
        </authorList>
    </citation>
    <scope>NUCLEOTIDE SEQUENCE [LARGE SCALE GENOMIC DNA]</scope>
    <source>
        <strain evidence="2">Henan</strain>
    </source>
</reference>
<evidence type="ECO:0000256" key="1">
    <source>
        <dbReference type="SAM" id="MobiDB-lite"/>
    </source>
</evidence>
<keyword evidence="3" id="KW-1185">Reference proteome</keyword>
<protein>
    <recommendedName>
        <fullName evidence="4">Amidohydrolase-related domain-containing protein</fullName>
    </recommendedName>
</protein>
<evidence type="ECO:0008006" key="4">
    <source>
        <dbReference type="Google" id="ProtNLM"/>
    </source>
</evidence>
<dbReference type="AlphaFoldDB" id="G7YBN4"/>
<evidence type="ECO:0000313" key="2">
    <source>
        <dbReference type="EMBL" id="GAA50368.1"/>
    </source>
</evidence>
<dbReference type="Proteomes" id="UP000008909">
    <property type="component" value="Unassembled WGS sequence"/>
</dbReference>
<gene>
    <name evidence="2" type="ORF">CLF_104430</name>
</gene>
<proteinExistence type="predicted"/>
<name>G7YBN4_CLOSI</name>